<dbReference type="Pfam" id="PF00083">
    <property type="entry name" value="Sugar_tr"/>
    <property type="match status" value="1"/>
</dbReference>
<dbReference type="AlphaFoldDB" id="A0A183UAM4"/>
<dbReference type="InterPro" id="IPR036259">
    <property type="entry name" value="MFS_trans_sf"/>
</dbReference>
<evidence type="ECO:0000256" key="1">
    <source>
        <dbReference type="ARBA" id="ARBA00004141"/>
    </source>
</evidence>
<keyword evidence="3 6" id="KW-1133">Transmembrane helix</keyword>
<feature type="transmembrane region" description="Helical" evidence="6">
    <location>
        <begin position="390"/>
        <end position="411"/>
    </location>
</feature>
<dbReference type="WBParaSite" id="TCNE_0000554401-mRNA-1">
    <property type="protein sequence ID" value="TCNE_0000554401-mRNA-1"/>
    <property type="gene ID" value="TCNE_0000554401"/>
</dbReference>
<feature type="transmembrane region" description="Helical" evidence="6">
    <location>
        <begin position="40"/>
        <end position="62"/>
    </location>
</feature>
<dbReference type="Gene3D" id="1.20.1250.20">
    <property type="entry name" value="MFS general substrate transporter like domains"/>
    <property type="match status" value="1"/>
</dbReference>
<feature type="transmembrane region" description="Helical" evidence="6">
    <location>
        <begin position="212"/>
        <end position="233"/>
    </location>
</feature>
<keyword evidence="9" id="KW-1185">Reference proteome</keyword>
<dbReference type="PROSITE" id="PS50850">
    <property type="entry name" value="MFS"/>
    <property type="match status" value="1"/>
</dbReference>
<dbReference type="SUPFAM" id="SSF103473">
    <property type="entry name" value="MFS general substrate transporter"/>
    <property type="match status" value="1"/>
</dbReference>
<dbReference type="Proteomes" id="UP000050794">
    <property type="component" value="Unassembled WGS sequence"/>
</dbReference>
<reference evidence="10" key="1">
    <citation type="submission" date="2016-06" db="UniProtKB">
        <authorList>
            <consortium name="WormBaseParasite"/>
        </authorList>
    </citation>
    <scope>IDENTIFICATION</scope>
</reference>
<dbReference type="EMBL" id="UYWY01019366">
    <property type="protein sequence ID" value="VDM36705.1"/>
    <property type="molecule type" value="Genomic_DNA"/>
</dbReference>
<evidence type="ECO:0000313" key="10">
    <source>
        <dbReference type="WBParaSite" id="TCNE_0000554401-mRNA-1"/>
    </source>
</evidence>
<dbReference type="GO" id="GO:0022857">
    <property type="term" value="F:transmembrane transporter activity"/>
    <property type="evidence" value="ECO:0007669"/>
    <property type="project" value="InterPro"/>
</dbReference>
<evidence type="ECO:0000313" key="9">
    <source>
        <dbReference type="Proteomes" id="UP000050794"/>
    </source>
</evidence>
<feature type="transmembrane region" description="Helical" evidence="6">
    <location>
        <begin position="423"/>
        <end position="441"/>
    </location>
</feature>
<evidence type="ECO:0000256" key="6">
    <source>
        <dbReference type="SAM" id="Phobius"/>
    </source>
</evidence>
<feature type="region of interest" description="Disordered" evidence="5">
    <location>
        <begin position="565"/>
        <end position="606"/>
    </location>
</feature>
<feature type="transmembrane region" description="Helical" evidence="6">
    <location>
        <begin position="364"/>
        <end position="384"/>
    </location>
</feature>
<dbReference type="InterPro" id="IPR005828">
    <property type="entry name" value="MFS_sugar_transport-like"/>
</dbReference>
<keyword evidence="2 6" id="KW-0812">Transmembrane</keyword>
<evidence type="ECO:0000313" key="8">
    <source>
        <dbReference type="EMBL" id="VDM36705.1"/>
    </source>
</evidence>
<organism evidence="9 10">
    <name type="scientific">Toxocara canis</name>
    <name type="common">Canine roundworm</name>
    <dbReference type="NCBI Taxonomy" id="6265"/>
    <lineage>
        <taxon>Eukaryota</taxon>
        <taxon>Metazoa</taxon>
        <taxon>Ecdysozoa</taxon>
        <taxon>Nematoda</taxon>
        <taxon>Chromadorea</taxon>
        <taxon>Rhabditida</taxon>
        <taxon>Spirurina</taxon>
        <taxon>Ascaridomorpha</taxon>
        <taxon>Ascaridoidea</taxon>
        <taxon>Toxocaridae</taxon>
        <taxon>Toxocara</taxon>
    </lineage>
</organism>
<name>A0A183UAM4_TOXCA</name>
<feature type="transmembrane region" description="Helical" evidence="6">
    <location>
        <begin position="135"/>
        <end position="152"/>
    </location>
</feature>
<dbReference type="InterPro" id="IPR020846">
    <property type="entry name" value="MFS_dom"/>
</dbReference>
<evidence type="ECO:0000256" key="3">
    <source>
        <dbReference type="ARBA" id="ARBA00022989"/>
    </source>
</evidence>
<evidence type="ECO:0000256" key="4">
    <source>
        <dbReference type="ARBA" id="ARBA00023136"/>
    </source>
</evidence>
<protein>
    <submittedName>
        <fullName evidence="10">MFS domain-containing protein</fullName>
    </submittedName>
</protein>
<keyword evidence="4 6" id="KW-0472">Membrane</keyword>
<reference evidence="8 9" key="2">
    <citation type="submission" date="2018-11" db="EMBL/GenBank/DDBJ databases">
        <authorList>
            <consortium name="Pathogen Informatics"/>
        </authorList>
    </citation>
    <scope>NUCLEOTIDE SEQUENCE [LARGE SCALE GENOMIC DNA]</scope>
</reference>
<dbReference type="PANTHER" id="PTHR24064">
    <property type="entry name" value="SOLUTE CARRIER FAMILY 22 MEMBER"/>
    <property type="match status" value="1"/>
</dbReference>
<proteinExistence type="predicted"/>
<evidence type="ECO:0000256" key="5">
    <source>
        <dbReference type="SAM" id="MobiDB-lite"/>
    </source>
</evidence>
<comment type="subcellular location">
    <subcellularLocation>
        <location evidence="1">Membrane</location>
        <topology evidence="1">Multi-pass membrane protein</topology>
    </subcellularLocation>
</comment>
<accession>A0A183UAM4</accession>
<evidence type="ECO:0000256" key="2">
    <source>
        <dbReference type="ARBA" id="ARBA00022692"/>
    </source>
</evidence>
<feature type="domain" description="Major facilitator superfamily (MFS) profile" evidence="7">
    <location>
        <begin position="43"/>
        <end position="560"/>
    </location>
</feature>
<sequence>MNSRITVENGIVAKSGHQPLTEKCSSQQPLKLADLQTCGFYVLFLTFTYGSMVFSQTCNLLFMTFADRKPHFDFHCDQTLEAFGKECNKTDCWINHNGSQILCDKEESYDFGSIRSEFVGATPTQIKFGTFGQNIGLLAGAFIFGNLADAFGRKKVLIGGSLGLAIMELVTSFAPNLVLFNICRFFVMIFNGGKHCVCNPFFMENLPDRHRMWVATVVTYSPTYILLSLAAYICGDWRTLARFSCALTIVPLILLFFVYDTPRFLILKGKDKEAEEAALAIKKWDTKITEELKEKVHQAIKAESDRQVRKIAGYIYRITGTSREKRSSKLPQRLLFQRAREAAMKHRYTMFDIFKSWTLTKYDIVFSISLFSASFVSYGVAYNMDALAGNVYVNVIILGGARYAINIIAALIELNVKCAGRRVLHMTSIAVIVLLMGTLMVTESLIHPDLVELKKARMEGRPVNETIEMISAITRYLALLAAAMCTEVFVLDAVQPSELFPTPVRSGGNALIQVFNRLGTICSPLAFIPAAAWPAAPYLLMTLTSLADLILYSMWIPETRGKPLPDKMPADMHEDEPDGNPLLISATTTPDDDEPQIRSRHQTGVH</sequence>
<gene>
    <name evidence="8" type="ORF">TCNE_LOCUS5544</name>
</gene>
<feature type="transmembrane region" description="Helical" evidence="6">
    <location>
        <begin position="239"/>
        <end position="259"/>
    </location>
</feature>
<evidence type="ECO:0000259" key="7">
    <source>
        <dbReference type="PROSITE" id="PS50850"/>
    </source>
</evidence>
<dbReference type="GO" id="GO:0016020">
    <property type="term" value="C:membrane"/>
    <property type="evidence" value="ECO:0007669"/>
    <property type="project" value="UniProtKB-SubCell"/>
</dbReference>